<keyword evidence="1" id="KW-0732">Signal</keyword>
<organism evidence="2 3">
    <name type="scientific">Terrybacteria sp. (strain RIFCSPHIGHO2_01_FULL_58_15)</name>
    <dbReference type="NCBI Taxonomy" id="1802363"/>
    <lineage>
        <taxon>Bacteria</taxon>
        <taxon>Candidatus Terryibacteriota</taxon>
    </lineage>
</organism>
<dbReference type="InterPro" id="IPR011467">
    <property type="entry name" value="DUF1573"/>
</dbReference>
<dbReference type="InterPro" id="IPR013783">
    <property type="entry name" value="Ig-like_fold"/>
</dbReference>
<feature type="signal peptide" evidence="1">
    <location>
        <begin position="1"/>
        <end position="19"/>
    </location>
</feature>
<evidence type="ECO:0000256" key="1">
    <source>
        <dbReference type="SAM" id="SignalP"/>
    </source>
</evidence>
<reference evidence="2 3" key="1">
    <citation type="journal article" date="2016" name="Nat. Commun.">
        <title>Thousands of microbial genomes shed light on interconnected biogeochemical processes in an aquifer system.</title>
        <authorList>
            <person name="Anantharaman K."/>
            <person name="Brown C.T."/>
            <person name="Hug L.A."/>
            <person name="Sharon I."/>
            <person name="Castelle C.J."/>
            <person name="Probst A.J."/>
            <person name="Thomas B.C."/>
            <person name="Singh A."/>
            <person name="Wilkins M.J."/>
            <person name="Karaoz U."/>
            <person name="Brodie E.L."/>
            <person name="Williams K.H."/>
            <person name="Hubbard S.S."/>
            <person name="Banfield J.F."/>
        </authorList>
    </citation>
    <scope>NUCLEOTIDE SEQUENCE [LARGE SCALE GENOMIC DNA]</scope>
    <source>
        <strain evidence="3">RIFCSPHIGHO2_01_FULL_58_15</strain>
    </source>
</reference>
<comment type="caution">
    <text evidence="2">The sequence shown here is derived from an EMBL/GenBank/DDBJ whole genome shotgun (WGS) entry which is preliminary data.</text>
</comment>
<dbReference type="Gene3D" id="2.60.40.10">
    <property type="entry name" value="Immunoglobulins"/>
    <property type="match status" value="1"/>
</dbReference>
<dbReference type="Proteomes" id="UP000178690">
    <property type="component" value="Unassembled WGS sequence"/>
</dbReference>
<sequence>MVISVALLVGAGFALFAFGAARPDTSAGDTPASGQPVVAVEPLKIDLGTVAMSSGVAERTFAVKNTGDGSLRVTGLQTSCMCTSAQLEVGSEKSAVFGMAGGGGGHGGSGAAPRSWAMEVPAGGEGTLHVFYDPNAHGPAGVGPFERVVLFNTDDPAQERVEVSIRGVVVP</sequence>
<accession>A0A1G2PMZ3</accession>
<dbReference type="STRING" id="1802363.A2682_00100"/>
<evidence type="ECO:0000313" key="2">
    <source>
        <dbReference type="EMBL" id="OHA49700.1"/>
    </source>
</evidence>
<evidence type="ECO:0000313" key="3">
    <source>
        <dbReference type="Proteomes" id="UP000178690"/>
    </source>
</evidence>
<name>A0A1G2PMZ3_TERXR</name>
<dbReference type="Pfam" id="PF07610">
    <property type="entry name" value="DUF1573"/>
    <property type="match status" value="1"/>
</dbReference>
<proteinExistence type="predicted"/>
<dbReference type="AlphaFoldDB" id="A0A1G2PMZ3"/>
<protein>
    <recommendedName>
        <fullName evidence="4">DUF1573 domain-containing protein</fullName>
    </recommendedName>
</protein>
<dbReference type="EMBL" id="MHST01000005">
    <property type="protein sequence ID" value="OHA49700.1"/>
    <property type="molecule type" value="Genomic_DNA"/>
</dbReference>
<feature type="chain" id="PRO_5009583928" description="DUF1573 domain-containing protein" evidence="1">
    <location>
        <begin position="20"/>
        <end position="171"/>
    </location>
</feature>
<gene>
    <name evidence="2" type="ORF">A2682_00100</name>
</gene>
<evidence type="ECO:0008006" key="4">
    <source>
        <dbReference type="Google" id="ProtNLM"/>
    </source>
</evidence>